<organism evidence="12 13">
    <name type="scientific">Tritrichomonas musculus</name>
    <dbReference type="NCBI Taxonomy" id="1915356"/>
    <lineage>
        <taxon>Eukaryota</taxon>
        <taxon>Metamonada</taxon>
        <taxon>Parabasalia</taxon>
        <taxon>Tritrichomonadida</taxon>
        <taxon>Tritrichomonadidae</taxon>
        <taxon>Tritrichomonas</taxon>
    </lineage>
</organism>
<keyword evidence="3" id="KW-0963">Cytoplasm</keyword>
<feature type="region of interest" description="Disordered" evidence="11">
    <location>
        <begin position="346"/>
        <end position="365"/>
    </location>
</feature>
<feature type="coiled-coil region" evidence="10">
    <location>
        <begin position="175"/>
        <end position="233"/>
    </location>
</feature>
<evidence type="ECO:0000256" key="5">
    <source>
        <dbReference type="ARBA" id="ARBA00023054"/>
    </source>
</evidence>
<proteinExistence type="inferred from homology"/>
<keyword evidence="5 10" id="KW-0175">Coiled coil</keyword>
<dbReference type="PANTHER" id="PTHR14517">
    <property type="entry name" value="RIB43A-RELATED"/>
    <property type="match status" value="1"/>
</dbReference>
<dbReference type="Proteomes" id="UP001470230">
    <property type="component" value="Unassembled WGS sequence"/>
</dbReference>
<evidence type="ECO:0000256" key="11">
    <source>
        <dbReference type="SAM" id="MobiDB-lite"/>
    </source>
</evidence>
<dbReference type="EMBL" id="JAPFFF010000001">
    <property type="protein sequence ID" value="KAK8898901.1"/>
    <property type="molecule type" value="Genomic_DNA"/>
</dbReference>
<evidence type="ECO:0000256" key="1">
    <source>
        <dbReference type="ARBA" id="ARBA00004611"/>
    </source>
</evidence>
<evidence type="ECO:0000256" key="8">
    <source>
        <dbReference type="ARBA" id="ARBA00023273"/>
    </source>
</evidence>
<feature type="coiled-coil region" evidence="10">
    <location>
        <begin position="2"/>
        <end position="98"/>
    </location>
</feature>
<keyword evidence="7" id="KW-0206">Cytoskeleton</keyword>
<evidence type="ECO:0000313" key="12">
    <source>
        <dbReference type="EMBL" id="KAK8898901.1"/>
    </source>
</evidence>
<comment type="caution">
    <text evidence="12">The sequence shown here is derived from an EMBL/GenBank/DDBJ whole genome shotgun (WGS) entry which is preliminary data.</text>
</comment>
<evidence type="ECO:0000256" key="3">
    <source>
        <dbReference type="ARBA" id="ARBA00022490"/>
    </source>
</evidence>
<feature type="region of interest" description="Disordered" evidence="11">
    <location>
        <begin position="123"/>
        <end position="147"/>
    </location>
</feature>
<comment type="subunit">
    <text evidence="9">Microtubule inner protein component of sperm flagellar doublet microtubules.</text>
</comment>
<name>A0ABR2L6D2_9EUKA</name>
<evidence type="ECO:0000256" key="7">
    <source>
        <dbReference type="ARBA" id="ARBA00023212"/>
    </source>
</evidence>
<sequence length="365" mass="44711">MNLRQSAQLEELEKRRIEYKRKQNEERIQRLRNTKNWQVGMDYDFLAKQIEEKKAREAAEKAEEEDYARRFLEEQRLLRSMSNQEQKIRKEIDLENNKFRLENQKPEQSREYDIWRNDYKKVQNTEQPEKGINRFSGEDSSSVDRNKRQREQLLNWQTQQMLEKEHREALALQEQREWEQKYAENSKRMEEIEQQTRAARKEMQRLVDEENYRAMLEKRRQQQEEKYDESIANIETQNTFNDTFLNETKNQSVSPGRYGRSTQDWRGMTDEQKLQIIEERRSQMLAAQKIKVEEAERERKEEMERMRASRDALRKENQDMREKRSRAIEQANEYLKVAEEKNALKKQIGKEDNQPQDEFWNYFGK</sequence>
<reference evidence="12 13" key="1">
    <citation type="submission" date="2024-04" db="EMBL/GenBank/DDBJ databases">
        <title>Tritrichomonas musculus Genome.</title>
        <authorList>
            <person name="Alves-Ferreira E."/>
            <person name="Grigg M."/>
            <person name="Lorenzi H."/>
            <person name="Galac M."/>
        </authorList>
    </citation>
    <scope>NUCLEOTIDE SEQUENCE [LARGE SCALE GENOMIC DNA]</scope>
    <source>
        <strain evidence="12 13">EAF2021</strain>
    </source>
</reference>
<evidence type="ECO:0000256" key="9">
    <source>
        <dbReference type="ARBA" id="ARBA00046435"/>
    </source>
</evidence>
<evidence type="ECO:0000256" key="4">
    <source>
        <dbReference type="ARBA" id="ARBA00022846"/>
    </source>
</evidence>
<gene>
    <name evidence="12" type="ORF">M9Y10_001193</name>
</gene>
<evidence type="ECO:0000256" key="10">
    <source>
        <dbReference type="SAM" id="Coils"/>
    </source>
</evidence>
<dbReference type="PANTHER" id="PTHR14517:SF6">
    <property type="entry name" value="RE41410P"/>
    <property type="match status" value="1"/>
</dbReference>
<dbReference type="Pfam" id="PF05914">
    <property type="entry name" value="RIB43A"/>
    <property type="match status" value="1"/>
</dbReference>
<keyword evidence="8" id="KW-0966">Cell projection</keyword>
<feature type="region of interest" description="Disordered" evidence="11">
    <location>
        <begin position="294"/>
        <end position="327"/>
    </location>
</feature>
<keyword evidence="6" id="KW-0969">Cilium</keyword>
<evidence type="ECO:0000256" key="6">
    <source>
        <dbReference type="ARBA" id="ARBA00023069"/>
    </source>
</evidence>
<feature type="compositionally biased region" description="Basic and acidic residues" evidence="11">
    <location>
        <begin position="123"/>
        <end position="132"/>
    </location>
</feature>
<keyword evidence="4" id="KW-0282">Flagellum</keyword>
<evidence type="ECO:0000256" key="2">
    <source>
        <dbReference type="ARBA" id="ARBA00006875"/>
    </source>
</evidence>
<keyword evidence="13" id="KW-1185">Reference proteome</keyword>
<dbReference type="InterPro" id="IPR008805">
    <property type="entry name" value="RIB43A"/>
</dbReference>
<evidence type="ECO:0000313" key="13">
    <source>
        <dbReference type="Proteomes" id="UP001470230"/>
    </source>
</evidence>
<accession>A0ABR2L6D2</accession>
<comment type="subcellular location">
    <subcellularLocation>
        <location evidence="1">Cytoplasm</location>
        <location evidence="1">Cytoskeleton</location>
        <location evidence="1">Flagellum axoneme</location>
    </subcellularLocation>
</comment>
<protein>
    <submittedName>
        <fullName evidence="12">Protein Tax-1</fullName>
    </submittedName>
</protein>
<comment type="similarity">
    <text evidence="2">Belongs to the RIB43A family.</text>
</comment>